<name>A0ABN9PW98_9DINO</name>
<keyword evidence="2" id="KW-1185">Reference proteome</keyword>
<protein>
    <recommendedName>
        <fullName evidence="3">Pre-mRNA-splicing factor 38</fullName>
    </recommendedName>
</protein>
<accession>A0ABN9PW98</accession>
<organism evidence="1 2">
    <name type="scientific">Prorocentrum cordatum</name>
    <dbReference type="NCBI Taxonomy" id="2364126"/>
    <lineage>
        <taxon>Eukaryota</taxon>
        <taxon>Sar</taxon>
        <taxon>Alveolata</taxon>
        <taxon>Dinophyceae</taxon>
        <taxon>Prorocentrales</taxon>
        <taxon>Prorocentraceae</taxon>
        <taxon>Prorocentrum</taxon>
    </lineage>
</organism>
<evidence type="ECO:0000313" key="1">
    <source>
        <dbReference type="EMBL" id="CAK0794961.1"/>
    </source>
</evidence>
<reference evidence="1" key="1">
    <citation type="submission" date="2023-10" db="EMBL/GenBank/DDBJ databases">
        <authorList>
            <person name="Chen Y."/>
            <person name="Shah S."/>
            <person name="Dougan E. K."/>
            <person name="Thang M."/>
            <person name="Chan C."/>
        </authorList>
    </citation>
    <scope>NUCLEOTIDE SEQUENCE [LARGE SCALE GENOMIC DNA]</scope>
</reference>
<dbReference type="EMBL" id="CAUYUJ010001234">
    <property type="protein sequence ID" value="CAK0794961.1"/>
    <property type="molecule type" value="Genomic_DNA"/>
</dbReference>
<comment type="caution">
    <text evidence="1">The sequence shown here is derived from an EMBL/GenBank/DDBJ whole genome shotgun (WGS) entry which is preliminary data.</text>
</comment>
<dbReference type="Proteomes" id="UP001189429">
    <property type="component" value="Unassembled WGS sequence"/>
</dbReference>
<feature type="non-terminal residue" evidence="1">
    <location>
        <position position="1"/>
    </location>
</feature>
<evidence type="ECO:0000313" key="2">
    <source>
        <dbReference type="Proteomes" id="UP001189429"/>
    </source>
</evidence>
<sequence>VLERKRKARAELAERRAGKPLFHQLQQLGGKMAAVDKKLGRQRDEVVPDLERRLARAQEQGWIWARELESLRQETAALAQRLAQQQQQPAYGGIPVVAVQEHGEPADWLQVRGIGWVASFALYLFTGKPVTWHLNAAVLDEVVHWIAQLCLRWIAVGDFSHESVVKQGMESFVDRAIDFFWLDGRLASVLDPAQSFEHMPCWPHRPTWIRSAKPWRAYRVKALKGPRQYTTERPPPVAQPTAPLEYPKVDLERGPRQQQQLDAGWQRFCTAAEAELRALFGWGQADARRYEGRGLAPEVVEGQLPPQRQCPIAERGPARAWRRAAGALAWIGGLAPAEARLAQAAVGTAPLHVEPWGVFLAPVLREASNRVPTVGIAKLMLQLQRFTRSRAQTLEQGPTRQRAARSYEKLSDNYPGSGGYLCKICHWRHAWKGPISSVRKVKLAANPRSAVNTEAQEWASTWGADDGSYDRLWQAQGAQLERHSDAVQLPLDAQQVRAIRRSYKWRTGFGLGRL</sequence>
<feature type="non-terminal residue" evidence="1">
    <location>
        <position position="514"/>
    </location>
</feature>
<proteinExistence type="predicted"/>
<evidence type="ECO:0008006" key="3">
    <source>
        <dbReference type="Google" id="ProtNLM"/>
    </source>
</evidence>
<gene>
    <name evidence="1" type="ORF">PCOR1329_LOCUS4776</name>
</gene>